<keyword evidence="7 9" id="KW-0051">Antiviral defense</keyword>
<dbReference type="Proteomes" id="UP000585579">
    <property type="component" value="Unassembled WGS sequence"/>
</dbReference>
<protein>
    <recommendedName>
        <fullName evidence="9">CRISPR-associated exonuclease Cas4</fullName>
        <ecNumber evidence="9">3.1.12.1</ecNumber>
    </recommendedName>
</protein>
<evidence type="ECO:0000256" key="8">
    <source>
        <dbReference type="ARBA" id="ARBA00023211"/>
    </source>
</evidence>
<comment type="function">
    <text evidence="9">CRISPR (clustered regularly interspaced short palindromic repeat) is an adaptive immune system that provides protection against mobile genetic elements (viruses, transposable elements and conjugative plasmids). CRISPR clusters contain sequences complementary to antecedent mobile elements and target invading nucleic acids. CRISPR clusters are transcribed and processed into CRISPR RNA (crRNA).</text>
</comment>
<keyword evidence="1 9" id="KW-0540">Nuclease</keyword>
<evidence type="ECO:0000313" key="11">
    <source>
        <dbReference type="EMBL" id="NLK33189.1"/>
    </source>
</evidence>
<keyword evidence="3 9" id="KW-0378">Hydrolase</keyword>
<keyword evidence="4 9" id="KW-0269">Exonuclease</keyword>
<evidence type="ECO:0000259" key="10">
    <source>
        <dbReference type="Pfam" id="PF01930"/>
    </source>
</evidence>
<dbReference type="NCBIfam" id="TIGR00372">
    <property type="entry name" value="cas4"/>
    <property type="match status" value="1"/>
</dbReference>
<evidence type="ECO:0000256" key="5">
    <source>
        <dbReference type="ARBA" id="ARBA00023004"/>
    </source>
</evidence>
<evidence type="ECO:0000256" key="3">
    <source>
        <dbReference type="ARBA" id="ARBA00022801"/>
    </source>
</evidence>
<comment type="caution">
    <text evidence="11">The sequence shown here is derived from an EMBL/GenBank/DDBJ whole genome shotgun (WGS) entry which is preliminary data.</text>
</comment>
<dbReference type="PANTHER" id="PTHR37168">
    <property type="entry name" value="CRISPR-ASSOCIATED EXONUCLEASE CAS4"/>
    <property type="match status" value="1"/>
</dbReference>
<dbReference type="AlphaFoldDB" id="A0A7K4AWY1"/>
<dbReference type="InterPro" id="IPR022765">
    <property type="entry name" value="Dna2/Cas4_DUF83"/>
</dbReference>
<evidence type="ECO:0000256" key="1">
    <source>
        <dbReference type="ARBA" id="ARBA00022722"/>
    </source>
</evidence>
<dbReference type="Pfam" id="PF01930">
    <property type="entry name" value="Cas_Cas4"/>
    <property type="match status" value="1"/>
</dbReference>
<name>A0A7K4AWY1_9EURY</name>
<dbReference type="EMBL" id="JAAYQL010000061">
    <property type="protein sequence ID" value="NLK33189.1"/>
    <property type="molecule type" value="Genomic_DNA"/>
</dbReference>
<comment type="cofactor">
    <cofactor evidence="9">
        <name>iron-sulfur cluster</name>
        <dbReference type="ChEBI" id="CHEBI:30408"/>
    </cofactor>
</comment>
<keyword evidence="6 9" id="KW-0411">Iron-sulfur</keyword>
<evidence type="ECO:0000256" key="4">
    <source>
        <dbReference type="ARBA" id="ARBA00022839"/>
    </source>
</evidence>
<dbReference type="PANTHER" id="PTHR37168:SF1">
    <property type="entry name" value="CRISPR-ASSOCIATED EXONUCLEASE CAS4"/>
    <property type="match status" value="1"/>
</dbReference>
<gene>
    <name evidence="11" type="primary">cas4</name>
    <name evidence="11" type="ORF">GX302_10290</name>
</gene>
<accession>A0A7K4AWY1</accession>
<organism evidence="11 12">
    <name type="scientific">Methanosarcina flavescens</name>
    <dbReference type="NCBI Taxonomy" id="1715806"/>
    <lineage>
        <taxon>Archaea</taxon>
        <taxon>Methanobacteriati</taxon>
        <taxon>Methanobacteriota</taxon>
        <taxon>Stenosarchaea group</taxon>
        <taxon>Methanomicrobia</taxon>
        <taxon>Methanosarcinales</taxon>
        <taxon>Methanosarcinaceae</taxon>
        <taxon>Methanosarcina</taxon>
    </lineage>
</organism>
<dbReference type="EC" id="3.1.12.1" evidence="9"/>
<comment type="similarity">
    <text evidence="9">Belongs to the CRISPR-associated exonuclease Cas4 family.</text>
</comment>
<dbReference type="GO" id="GO:0051607">
    <property type="term" value="P:defense response to virus"/>
    <property type="evidence" value="ECO:0007669"/>
    <property type="project" value="UniProtKB-KW"/>
</dbReference>
<feature type="domain" description="DUF83" evidence="10">
    <location>
        <begin position="36"/>
        <end position="192"/>
    </location>
</feature>
<keyword evidence="2 9" id="KW-0479">Metal-binding</keyword>
<comment type="cofactor">
    <cofactor evidence="9">
        <name>Mg(2+)</name>
        <dbReference type="ChEBI" id="CHEBI:18420"/>
    </cofactor>
    <cofactor evidence="9">
        <name>Mn(2+)</name>
        <dbReference type="ChEBI" id="CHEBI:29035"/>
    </cofactor>
    <text evidence="9">Mg(2+) or Mn(2+) required for ssDNA cleavage activity.</text>
</comment>
<dbReference type="GO" id="GO:0051536">
    <property type="term" value="F:iron-sulfur cluster binding"/>
    <property type="evidence" value="ECO:0007669"/>
    <property type="project" value="UniProtKB-KW"/>
</dbReference>
<keyword evidence="5 9" id="KW-0408">Iron</keyword>
<evidence type="ECO:0000256" key="9">
    <source>
        <dbReference type="RuleBase" id="RU365022"/>
    </source>
</evidence>
<evidence type="ECO:0000256" key="6">
    <source>
        <dbReference type="ARBA" id="ARBA00023014"/>
    </source>
</evidence>
<evidence type="ECO:0000256" key="7">
    <source>
        <dbReference type="ARBA" id="ARBA00023118"/>
    </source>
</evidence>
<dbReference type="InterPro" id="IPR013343">
    <property type="entry name" value="CRISPR-assoc_prot_Cas4"/>
</dbReference>
<proteinExistence type="inferred from homology"/>
<dbReference type="GO" id="GO:0046872">
    <property type="term" value="F:metal ion binding"/>
    <property type="evidence" value="ECO:0007669"/>
    <property type="project" value="UniProtKB-KW"/>
</dbReference>
<dbReference type="GO" id="GO:0004527">
    <property type="term" value="F:exonuclease activity"/>
    <property type="evidence" value="ECO:0007669"/>
    <property type="project" value="UniProtKB-KW"/>
</dbReference>
<dbReference type="Gene3D" id="3.90.320.10">
    <property type="match status" value="1"/>
</dbReference>
<dbReference type="InterPro" id="IPR011604">
    <property type="entry name" value="PDDEXK-like_dom_sf"/>
</dbReference>
<keyword evidence="8 9" id="KW-0464">Manganese</keyword>
<evidence type="ECO:0000313" key="12">
    <source>
        <dbReference type="Proteomes" id="UP000585579"/>
    </source>
</evidence>
<sequence length="204" mass="23785">MNEGVIRERKRELNELAVEPEISLNAEVFLDSVRITGVKVNYYHICKTKLWLFSHNINLEKENDSVAIGKMLHEDRYKKNYKNITIDGISIDFMKAGTILEIHEIKKSKKMDEADKAQLSFYLYYLKKKGFEATGVLNYPLLNKVERIELSPEDEIDIERDIEDIRKIVLGSIPSPQRKKICLKCAYQEFCFCGENSWKGDDKN</sequence>
<evidence type="ECO:0000256" key="2">
    <source>
        <dbReference type="ARBA" id="ARBA00022723"/>
    </source>
</evidence>
<reference evidence="11 12" key="1">
    <citation type="journal article" date="2020" name="Biotechnol. Biofuels">
        <title>New insights from the biogas microbiome by comprehensive genome-resolved metagenomics of nearly 1600 species originating from multiple anaerobic digesters.</title>
        <authorList>
            <person name="Campanaro S."/>
            <person name="Treu L."/>
            <person name="Rodriguez-R L.M."/>
            <person name="Kovalovszki A."/>
            <person name="Ziels R.M."/>
            <person name="Maus I."/>
            <person name="Zhu X."/>
            <person name="Kougias P.G."/>
            <person name="Basile A."/>
            <person name="Luo G."/>
            <person name="Schluter A."/>
            <person name="Konstantinidis K.T."/>
            <person name="Angelidaki I."/>
        </authorList>
    </citation>
    <scope>NUCLEOTIDE SEQUENCE [LARGE SCALE GENOMIC DNA]</scope>
    <source>
        <strain evidence="11">AS22ysBPME_46</strain>
    </source>
</reference>